<feature type="transmembrane region" description="Helical" evidence="1">
    <location>
        <begin position="125"/>
        <end position="145"/>
    </location>
</feature>
<gene>
    <name evidence="3" type="ORF">OO014_07325</name>
</gene>
<dbReference type="GO" id="GO:0016746">
    <property type="term" value="F:acyltransferase activity"/>
    <property type="evidence" value="ECO:0007669"/>
    <property type="project" value="UniProtKB-KW"/>
</dbReference>
<feature type="transmembrane region" description="Helical" evidence="1">
    <location>
        <begin position="181"/>
        <end position="200"/>
    </location>
</feature>
<keyword evidence="3" id="KW-0808">Transferase</keyword>
<dbReference type="RefSeq" id="WP_272461639.1">
    <property type="nucleotide sequence ID" value="NZ_JAPFQL010000024.1"/>
</dbReference>
<evidence type="ECO:0000313" key="3">
    <source>
        <dbReference type="EMBL" id="MDC5697066.1"/>
    </source>
</evidence>
<protein>
    <submittedName>
        <fullName evidence="3">Acyltransferase</fullName>
    </submittedName>
</protein>
<feature type="domain" description="Acyltransferase 3" evidence="2">
    <location>
        <begin position="5"/>
        <end position="342"/>
    </location>
</feature>
<feature type="transmembrane region" description="Helical" evidence="1">
    <location>
        <begin position="326"/>
        <end position="346"/>
    </location>
</feature>
<feature type="transmembrane region" description="Helical" evidence="1">
    <location>
        <begin position="157"/>
        <end position="175"/>
    </location>
</feature>
<reference evidence="3 4" key="1">
    <citation type="submission" date="2022-11" db="EMBL/GenBank/DDBJ databases">
        <title>Anaerobic phenanthrene biodegradation by a DNRA strain PheN6.</title>
        <authorList>
            <person name="Zhang Z."/>
        </authorList>
    </citation>
    <scope>NUCLEOTIDE SEQUENCE [LARGE SCALE GENOMIC DNA]</scope>
    <source>
        <strain evidence="3 4">PheN6</strain>
    </source>
</reference>
<evidence type="ECO:0000313" key="4">
    <source>
        <dbReference type="Proteomes" id="UP001150259"/>
    </source>
</evidence>
<comment type="caution">
    <text evidence="3">The sequence shown here is derived from an EMBL/GenBank/DDBJ whole genome shotgun (WGS) entry which is preliminary data.</text>
</comment>
<keyword evidence="4" id="KW-1185">Reference proteome</keyword>
<feature type="transmembrane region" description="Helical" evidence="1">
    <location>
        <begin position="50"/>
        <end position="69"/>
    </location>
</feature>
<feature type="transmembrane region" description="Helical" evidence="1">
    <location>
        <begin position="12"/>
        <end position="30"/>
    </location>
</feature>
<keyword evidence="1" id="KW-0472">Membrane</keyword>
<proteinExistence type="predicted"/>
<keyword evidence="1" id="KW-1133">Transmembrane helix</keyword>
<feature type="transmembrane region" description="Helical" evidence="1">
    <location>
        <begin position="456"/>
        <end position="474"/>
    </location>
</feature>
<dbReference type="EMBL" id="JAPFQL010000024">
    <property type="protein sequence ID" value="MDC5697066.1"/>
    <property type="molecule type" value="Genomic_DNA"/>
</dbReference>
<keyword evidence="3" id="KW-0012">Acyltransferase</keyword>
<sequence>MNRDRFLDLLRAGSILAVVVGHWLVTDLYWVDGEVRLRSTLGEAPGLWPLTWVFQVIPLFFFVGGYANRHSWLGVQQRGRGYAAFVDRRLHRLLAPTGVLLLAVVVANVGQAAAGAPGLGAGGEILLQPVWFLGIYVVVSALTPVTLRWHTRWRWRVVLAALGVVAVVDVLRLAAGLTWVAYANVLVVWVLVHQLGYLYADGGLGRGQAAWLAVLGGSALVVLTIGPYPARMVGVPGDELVNMNPPTAALTALALAQVGVAVLLRARAEHWLSRPRVWRVVIAANLSIMSIFLWHQPVMAVVARFLAPTGLPHPDPPGLGWWGVRVVWFGVAGLLLAIVVLLVARFEQGAAPTPAAPTRAATVTAVTAVTLAGLGLLGVAGTDAGRPFAVHRVLGAFDVAPVVAMLCVGVAMLLMRGARHSPGRALHALGLGAAVFLTVGVAYALGVGGLASSVRLLALVGVLAAALLGSAVAIRAGSREPAQRHTAG</sequence>
<evidence type="ECO:0000259" key="2">
    <source>
        <dbReference type="Pfam" id="PF01757"/>
    </source>
</evidence>
<feature type="transmembrane region" description="Helical" evidence="1">
    <location>
        <begin position="426"/>
        <end position="450"/>
    </location>
</feature>
<organism evidence="3 4">
    <name type="scientific">Intrasporangium calvum</name>
    <dbReference type="NCBI Taxonomy" id="53358"/>
    <lineage>
        <taxon>Bacteria</taxon>
        <taxon>Bacillati</taxon>
        <taxon>Actinomycetota</taxon>
        <taxon>Actinomycetes</taxon>
        <taxon>Micrococcales</taxon>
        <taxon>Intrasporangiaceae</taxon>
        <taxon>Intrasporangium</taxon>
    </lineage>
</organism>
<dbReference type="Pfam" id="PF01757">
    <property type="entry name" value="Acyl_transf_3"/>
    <property type="match status" value="1"/>
</dbReference>
<dbReference type="Proteomes" id="UP001150259">
    <property type="component" value="Unassembled WGS sequence"/>
</dbReference>
<dbReference type="InterPro" id="IPR002656">
    <property type="entry name" value="Acyl_transf_3_dom"/>
</dbReference>
<name>A0ABT5GH78_9MICO</name>
<feature type="transmembrane region" description="Helical" evidence="1">
    <location>
        <begin position="280"/>
        <end position="306"/>
    </location>
</feature>
<feature type="transmembrane region" description="Helical" evidence="1">
    <location>
        <begin position="358"/>
        <end position="381"/>
    </location>
</feature>
<feature type="transmembrane region" description="Helical" evidence="1">
    <location>
        <begin position="248"/>
        <end position="268"/>
    </location>
</feature>
<accession>A0ABT5GH78</accession>
<feature type="transmembrane region" description="Helical" evidence="1">
    <location>
        <begin position="393"/>
        <end position="414"/>
    </location>
</feature>
<feature type="transmembrane region" description="Helical" evidence="1">
    <location>
        <begin position="90"/>
        <end position="113"/>
    </location>
</feature>
<feature type="transmembrane region" description="Helical" evidence="1">
    <location>
        <begin position="209"/>
        <end position="228"/>
    </location>
</feature>
<keyword evidence="1" id="KW-0812">Transmembrane</keyword>
<evidence type="ECO:0000256" key="1">
    <source>
        <dbReference type="SAM" id="Phobius"/>
    </source>
</evidence>